<evidence type="ECO:0000256" key="1">
    <source>
        <dbReference type="ARBA" id="ARBA00010893"/>
    </source>
</evidence>
<dbReference type="PANTHER" id="PTHR10540">
    <property type="entry name" value="EUKARYOTIC TRANSLATION INITIATION FACTOR 3 SUBUNIT F-RELATED"/>
    <property type="match status" value="1"/>
</dbReference>
<dbReference type="InterPro" id="IPR000555">
    <property type="entry name" value="JAMM/MPN+_dom"/>
</dbReference>
<gene>
    <name evidence="4" type="ORF">A3770_02p18740</name>
</gene>
<comment type="subcellular location">
    <subcellularLocation>
        <location evidence="2">Cytoplasm</location>
    </subcellularLocation>
    <subcellularLocation>
        <location evidence="2">Nucleus</location>
    </subcellularLocation>
</comment>
<dbReference type="Pfam" id="PF13012">
    <property type="entry name" value="MitMem_reg"/>
    <property type="match status" value="1"/>
</dbReference>
<dbReference type="CDD" id="cd08063">
    <property type="entry name" value="MPN_CSN6"/>
    <property type="match status" value="1"/>
</dbReference>
<keyword evidence="2" id="KW-0539">Nucleus</keyword>
<evidence type="ECO:0000313" key="5">
    <source>
        <dbReference type="Proteomes" id="UP000316726"/>
    </source>
</evidence>
<feature type="domain" description="MPN" evidence="3">
    <location>
        <begin position="18"/>
        <end position="153"/>
    </location>
</feature>
<reference evidence="4 5" key="1">
    <citation type="submission" date="2018-07" db="EMBL/GenBank/DDBJ databases">
        <title>The complete nuclear genome of the prasinophyte Chloropicon primus (CCMP1205).</title>
        <authorList>
            <person name="Pombert J.-F."/>
            <person name="Otis C."/>
            <person name="Turmel M."/>
            <person name="Lemieux C."/>
        </authorList>
    </citation>
    <scope>NUCLEOTIDE SEQUENCE [LARGE SCALE GENOMIC DNA]</scope>
    <source>
        <strain evidence="4 5">CCMP1205</strain>
    </source>
</reference>
<comment type="function">
    <text evidence="2">Component of the COP9 signalosome complex (CSN), a complex involved in various cellular and developmental processes.</text>
</comment>
<dbReference type="Pfam" id="PF01398">
    <property type="entry name" value="JAB"/>
    <property type="match status" value="1"/>
</dbReference>
<dbReference type="InterPro" id="IPR024969">
    <property type="entry name" value="EIF3F/CSN6-like_C"/>
</dbReference>
<sequence length="303" mass="34421">MEETGERKAVGEGSGLEFKLHPLVIINISDHFTRCSLNVTSGGRVIGCLLGEQKGRVIHITNTFEMNFKKDTEDQSLDKEYLAAKKEQYKTVFPNLEVMGWYSTGDKIQESDMQTHKTISEINESPVFLLLDPKMSDERRDLPIMIYETELHVIERFPSQIFVQAKYTVDSLEAERIAVDQVARIVPSGKSSSTEQLSSHMTGMQNAVKMLRSRIAVILDTVKQMRDGKIACDQELLREISSLVRRLPVGTKKIKDTLNTEYNDTLMMAYLSFMTKGNAALHEIVSKINATYDTKVAHHRRNF</sequence>
<protein>
    <recommendedName>
        <fullName evidence="2">COP9 signalosome complex subunit 6</fullName>
    </recommendedName>
</protein>
<evidence type="ECO:0000259" key="3">
    <source>
        <dbReference type="PROSITE" id="PS50249"/>
    </source>
</evidence>
<dbReference type="OrthoDB" id="1378at2759"/>
<dbReference type="PANTHER" id="PTHR10540:SF8">
    <property type="entry name" value="COP9 SIGNALOSOME COMPLEX SUBUNIT 6"/>
    <property type="match status" value="1"/>
</dbReference>
<dbReference type="GO" id="GO:0005737">
    <property type="term" value="C:cytoplasm"/>
    <property type="evidence" value="ECO:0007669"/>
    <property type="project" value="UniProtKB-SubCell"/>
</dbReference>
<dbReference type="InterPro" id="IPR033859">
    <property type="entry name" value="MPN_CSN6"/>
</dbReference>
<accession>A0A5B8MFY1</accession>
<dbReference type="GO" id="GO:0000338">
    <property type="term" value="P:protein deneddylation"/>
    <property type="evidence" value="ECO:0007669"/>
    <property type="project" value="InterPro"/>
</dbReference>
<dbReference type="STRING" id="1764295.A0A5B8MFY1"/>
<proteinExistence type="inferred from homology"/>
<dbReference type="SMART" id="SM00232">
    <property type="entry name" value="JAB_MPN"/>
    <property type="match status" value="1"/>
</dbReference>
<name>A0A5B8MFY1_9CHLO</name>
<dbReference type="Gene3D" id="3.40.140.10">
    <property type="entry name" value="Cytidine Deaminase, domain 2"/>
    <property type="match status" value="1"/>
</dbReference>
<dbReference type="EMBL" id="CP031035">
    <property type="protein sequence ID" value="QDZ19356.1"/>
    <property type="molecule type" value="Genomic_DNA"/>
</dbReference>
<dbReference type="AlphaFoldDB" id="A0A5B8MFY1"/>
<evidence type="ECO:0000256" key="2">
    <source>
        <dbReference type="RuleBase" id="RU367006"/>
    </source>
</evidence>
<comment type="similarity">
    <text evidence="1 2">Belongs to the peptidase M67A family. CSN6 subfamily.</text>
</comment>
<dbReference type="GO" id="GO:0008180">
    <property type="term" value="C:COP9 signalosome"/>
    <property type="evidence" value="ECO:0007669"/>
    <property type="project" value="UniProtKB-UniRule"/>
</dbReference>
<dbReference type="Proteomes" id="UP000316726">
    <property type="component" value="Chromosome 2"/>
</dbReference>
<keyword evidence="5" id="KW-1185">Reference proteome</keyword>
<dbReference type="PROSITE" id="PS50249">
    <property type="entry name" value="MPN"/>
    <property type="match status" value="1"/>
</dbReference>
<dbReference type="InterPro" id="IPR037518">
    <property type="entry name" value="MPN"/>
</dbReference>
<evidence type="ECO:0000313" key="4">
    <source>
        <dbReference type="EMBL" id="QDZ19356.1"/>
    </source>
</evidence>
<organism evidence="4 5">
    <name type="scientific">Chloropicon primus</name>
    <dbReference type="NCBI Taxonomy" id="1764295"/>
    <lineage>
        <taxon>Eukaryota</taxon>
        <taxon>Viridiplantae</taxon>
        <taxon>Chlorophyta</taxon>
        <taxon>Chloropicophyceae</taxon>
        <taxon>Chloropicales</taxon>
        <taxon>Chloropicaceae</taxon>
        <taxon>Chloropicon</taxon>
    </lineage>
</organism>
<keyword evidence="2" id="KW-0736">Signalosome</keyword>
<keyword evidence="2" id="KW-0963">Cytoplasm</keyword>
<dbReference type="GO" id="GO:0008237">
    <property type="term" value="F:metallopeptidase activity"/>
    <property type="evidence" value="ECO:0007669"/>
    <property type="project" value="InterPro"/>
</dbReference>